<dbReference type="EMBL" id="LQXA01000003">
    <property type="protein sequence ID" value="KZC96505.1"/>
    <property type="molecule type" value="Genomic_DNA"/>
</dbReference>
<name>A0A154V564_9MICO</name>
<dbReference type="GO" id="GO:0042626">
    <property type="term" value="F:ATPase-coupled transmembrane transporter activity"/>
    <property type="evidence" value="ECO:0007669"/>
    <property type="project" value="TreeGrafter"/>
</dbReference>
<organism evidence="6 7">
    <name type="scientific">Clavibacter tessellarius</name>
    <dbReference type="NCBI Taxonomy" id="31965"/>
    <lineage>
        <taxon>Bacteria</taxon>
        <taxon>Bacillati</taxon>
        <taxon>Actinomycetota</taxon>
        <taxon>Actinomycetes</taxon>
        <taxon>Micrococcales</taxon>
        <taxon>Microbacteriaceae</taxon>
        <taxon>Clavibacter</taxon>
    </lineage>
</organism>
<dbReference type="PROSITE" id="PS50893">
    <property type="entry name" value="ABC_TRANSPORTER_2"/>
    <property type="match status" value="2"/>
</dbReference>
<dbReference type="SMART" id="SM00382">
    <property type="entry name" value="AAA"/>
    <property type="match status" value="2"/>
</dbReference>
<reference evidence="6 7" key="1">
    <citation type="submission" date="2016-01" db="EMBL/GenBank/DDBJ databases">
        <title>Draft genome sequence of Clavibacter michiganensis subsp. tessellarius DOAB 609.</title>
        <authorList>
            <person name="Tambong J.T."/>
        </authorList>
    </citation>
    <scope>NUCLEOTIDE SEQUENCE [LARGE SCALE GENOMIC DNA]</scope>
    <source>
        <strain evidence="6 7">DOAB 609</strain>
    </source>
</reference>
<evidence type="ECO:0000313" key="7">
    <source>
        <dbReference type="Proteomes" id="UP000076218"/>
    </source>
</evidence>
<comment type="similarity">
    <text evidence="1">Belongs to the ABC transporter superfamily.</text>
</comment>
<feature type="domain" description="ABC transporter" evidence="5">
    <location>
        <begin position="284"/>
        <end position="495"/>
    </location>
</feature>
<evidence type="ECO:0000313" key="6">
    <source>
        <dbReference type="EMBL" id="KZC96505.1"/>
    </source>
</evidence>
<dbReference type="InterPro" id="IPR050095">
    <property type="entry name" value="ECF_ABC_transporter_ATP-bd"/>
</dbReference>
<dbReference type="PROSITE" id="PS00211">
    <property type="entry name" value="ABC_TRANSPORTER_1"/>
    <property type="match status" value="2"/>
</dbReference>
<feature type="domain" description="ABC transporter" evidence="5">
    <location>
        <begin position="9"/>
        <end position="246"/>
    </location>
</feature>
<dbReference type="PANTHER" id="PTHR43553">
    <property type="entry name" value="HEAVY METAL TRANSPORTER"/>
    <property type="match status" value="1"/>
</dbReference>
<dbReference type="CDD" id="cd03225">
    <property type="entry name" value="ABC_cobalt_CbiO_domain1"/>
    <property type="match status" value="2"/>
</dbReference>
<evidence type="ECO:0000256" key="4">
    <source>
        <dbReference type="ARBA" id="ARBA00022840"/>
    </source>
</evidence>
<sequence length="495" mass="51109">MTDARGPVVALDGVGVAFRSREVLRDVTCRIGAGERILVIGPSGSGKSTLLHVVTGVVPHSVHATMTGSATVAGLVDAPVLDRVRHVGFVAQDPSAAVVLPTVEQDVALVLENHGVDPAEVDARIDEALEAVGAGHLRHRETDRLSGGEAQRVAIAAALAARPALLVLDEPTAMLDAAGVRAVRDAIARLPAEVAVLMVEHRLDALGPEGLPARTIALDPAGRLLADGPTHEVLREHAAALAESGCWVPGWAADAHTPVPRASAAPAAEPVLRAVGLAVHPAAVRPRRFRRAPDPLPPVLAGVDLALRPGELVALIGANGSGKSTLLRTLAGLVPPVAGSVAGARPGMVFQDPAHQFVAASVRDEIAVGLADDDPRIDDALRCHRLEHVRDASPHRLSGGEKRRLSLAAMLVHDRPVLLADEPTFGLDRRDAEAAMGALVDASRTRAVVFSSHDLALVGRHATRAVVLGRGTVIHDGGVDALVASPALLVAGGIA</sequence>
<dbReference type="GO" id="GO:0043190">
    <property type="term" value="C:ATP-binding cassette (ABC) transporter complex"/>
    <property type="evidence" value="ECO:0007669"/>
    <property type="project" value="TreeGrafter"/>
</dbReference>
<dbReference type="InterPro" id="IPR003593">
    <property type="entry name" value="AAA+_ATPase"/>
</dbReference>
<evidence type="ECO:0000256" key="3">
    <source>
        <dbReference type="ARBA" id="ARBA00022741"/>
    </source>
</evidence>
<evidence type="ECO:0000256" key="1">
    <source>
        <dbReference type="ARBA" id="ARBA00005417"/>
    </source>
</evidence>
<gene>
    <name evidence="6" type="ORF">AWH51_02050</name>
</gene>
<dbReference type="OrthoDB" id="501320at2"/>
<dbReference type="InterPro" id="IPR003439">
    <property type="entry name" value="ABC_transporter-like_ATP-bd"/>
</dbReference>
<keyword evidence="3" id="KW-0547">Nucleotide-binding</keyword>
<dbReference type="AlphaFoldDB" id="A0A154V564"/>
<dbReference type="InterPro" id="IPR017871">
    <property type="entry name" value="ABC_transporter-like_CS"/>
</dbReference>
<keyword evidence="4" id="KW-0067">ATP-binding</keyword>
<evidence type="ECO:0000259" key="5">
    <source>
        <dbReference type="PROSITE" id="PS50893"/>
    </source>
</evidence>
<dbReference type="SUPFAM" id="SSF52540">
    <property type="entry name" value="P-loop containing nucleoside triphosphate hydrolases"/>
    <property type="match status" value="2"/>
</dbReference>
<evidence type="ECO:0000256" key="2">
    <source>
        <dbReference type="ARBA" id="ARBA00022448"/>
    </source>
</evidence>
<accession>A0A154V564</accession>
<dbReference type="PANTHER" id="PTHR43553:SF24">
    <property type="entry name" value="ENERGY-COUPLING FACTOR TRANSPORTER ATP-BINDING PROTEIN ECFA1"/>
    <property type="match status" value="1"/>
</dbReference>
<dbReference type="InterPro" id="IPR015856">
    <property type="entry name" value="ABC_transpr_CbiO/EcfA_su"/>
</dbReference>
<keyword evidence="2" id="KW-0813">Transport</keyword>
<dbReference type="Proteomes" id="UP000076218">
    <property type="component" value="Unassembled WGS sequence"/>
</dbReference>
<dbReference type="Gene3D" id="3.40.50.300">
    <property type="entry name" value="P-loop containing nucleotide triphosphate hydrolases"/>
    <property type="match status" value="2"/>
</dbReference>
<dbReference type="GO" id="GO:0005524">
    <property type="term" value="F:ATP binding"/>
    <property type="evidence" value="ECO:0007669"/>
    <property type="project" value="UniProtKB-KW"/>
</dbReference>
<dbReference type="RefSeq" id="WP_063070126.1">
    <property type="nucleotide sequence ID" value="NZ_LQXA01000003.1"/>
</dbReference>
<dbReference type="GO" id="GO:0016887">
    <property type="term" value="F:ATP hydrolysis activity"/>
    <property type="evidence" value="ECO:0007669"/>
    <property type="project" value="InterPro"/>
</dbReference>
<protein>
    <recommendedName>
        <fullName evidence="5">ABC transporter domain-containing protein</fullName>
    </recommendedName>
</protein>
<comment type="caution">
    <text evidence="6">The sequence shown here is derived from an EMBL/GenBank/DDBJ whole genome shotgun (WGS) entry which is preliminary data.</text>
</comment>
<proteinExistence type="inferred from homology"/>
<dbReference type="STRING" id="31965.AWH51_02050"/>
<dbReference type="Pfam" id="PF00005">
    <property type="entry name" value="ABC_tran"/>
    <property type="match status" value="2"/>
</dbReference>
<dbReference type="InterPro" id="IPR027417">
    <property type="entry name" value="P-loop_NTPase"/>
</dbReference>